<dbReference type="EMBL" id="BLXT01004363">
    <property type="protein sequence ID" value="GFO11870.1"/>
    <property type="molecule type" value="Genomic_DNA"/>
</dbReference>
<evidence type="ECO:0000313" key="1">
    <source>
        <dbReference type="EMBL" id="GFO11870.1"/>
    </source>
</evidence>
<reference evidence="1 2" key="1">
    <citation type="journal article" date="2021" name="Elife">
        <title>Chloroplast acquisition without the gene transfer in kleptoplastic sea slugs, Plakobranchus ocellatus.</title>
        <authorList>
            <person name="Maeda T."/>
            <person name="Takahashi S."/>
            <person name="Yoshida T."/>
            <person name="Shimamura S."/>
            <person name="Takaki Y."/>
            <person name="Nagai Y."/>
            <person name="Toyoda A."/>
            <person name="Suzuki Y."/>
            <person name="Arimoto A."/>
            <person name="Ishii H."/>
            <person name="Satoh N."/>
            <person name="Nishiyama T."/>
            <person name="Hasebe M."/>
            <person name="Maruyama T."/>
            <person name="Minagawa J."/>
            <person name="Obokata J."/>
            <person name="Shigenobu S."/>
        </authorList>
    </citation>
    <scope>NUCLEOTIDE SEQUENCE [LARGE SCALE GENOMIC DNA]</scope>
</reference>
<organism evidence="1 2">
    <name type="scientific">Plakobranchus ocellatus</name>
    <dbReference type="NCBI Taxonomy" id="259542"/>
    <lineage>
        <taxon>Eukaryota</taxon>
        <taxon>Metazoa</taxon>
        <taxon>Spiralia</taxon>
        <taxon>Lophotrochozoa</taxon>
        <taxon>Mollusca</taxon>
        <taxon>Gastropoda</taxon>
        <taxon>Heterobranchia</taxon>
        <taxon>Euthyneura</taxon>
        <taxon>Panpulmonata</taxon>
        <taxon>Sacoglossa</taxon>
        <taxon>Placobranchoidea</taxon>
        <taxon>Plakobranchidae</taxon>
        <taxon>Plakobranchus</taxon>
    </lineage>
</organism>
<accession>A0AAV4AX93</accession>
<evidence type="ECO:0000313" key="2">
    <source>
        <dbReference type="Proteomes" id="UP000735302"/>
    </source>
</evidence>
<sequence length="91" mass="10169">MHGISSHRAVWLAEVTPQLSSSRQWAGPAASGRELVFAHFESGWAPQQLGRQVVELIGGCKFCRWRERKCVVPLMWRGATPVQAVLEQVVD</sequence>
<name>A0AAV4AX93_9GAST</name>
<dbReference type="AlphaFoldDB" id="A0AAV4AX93"/>
<proteinExistence type="predicted"/>
<gene>
    <name evidence="1" type="ORF">PoB_003837500</name>
</gene>
<keyword evidence="2" id="KW-1185">Reference proteome</keyword>
<dbReference type="Proteomes" id="UP000735302">
    <property type="component" value="Unassembled WGS sequence"/>
</dbReference>
<comment type="caution">
    <text evidence="1">The sequence shown here is derived from an EMBL/GenBank/DDBJ whole genome shotgun (WGS) entry which is preliminary data.</text>
</comment>
<protein>
    <submittedName>
        <fullName evidence="1">Uncharacterized protein</fullName>
    </submittedName>
</protein>